<dbReference type="Pfam" id="PF02874">
    <property type="entry name" value="ATP-synt_ab_N"/>
    <property type="match status" value="1"/>
</dbReference>
<evidence type="ECO:0000313" key="17">
    <source>
        <dbReference type="Proteomes" id="UP000694523"/>
    </source>
</evidence>
<dbReference type="Pfam" id="PF00306">
    <property type="entry name" value="ATP-synt_ab_C"/>
    <property type="match status" value="1"/>
</dbReference>
<sequence>MLSVRVASALVRALPRRAGIVSKTVPAACVGVNHIHTHRPWLQKTGTAEVSSILEDKIMGAEMSADLEETGRVLSIGDGIARVYGLRNVQAEEMVEFSSGLKGMSLNLEPDNVGVVVFGNDKLIKEGDIVKRTGAIVDVPVGQELLGRVVDALGNAIDGKGPLGSSIRRRVGLKAPGIIPRISVREPMQTGIKAVDSLVPIGRGQRELIIGDRQTGKTAIAIDTIINQKRFNEGTDEKKKLYCIYVAIGQKRSTVAQLVKRLTDTDAMKYTIVVSATASDAAPLQYLAPYSGCSMGEYFRDNGKHALIIYDDLSKQAVAYRQMSLLLRRPPGREAYPGDVFYLHSRLLERAAKMNDNFGGGSLTALPVIETQAGDVSAYIPTNVISITDGQIFLETELFYKGIRPAINVGLSVSRVGSAAQTKAMKQVAGTMKLELAQYREVAAFAQFGSDLDAATQQLLNRGVRLTELLKQGQYCPMAIEEQVTVIYAGVRGYLDKMEPSKITKFEKAFLQHILSQHKELLSAIKTDGHITEASDAKLKQVVLNFLSTFE</sequence>
<keyword evidence="8" id="KW-0472">Membrane</keyword>
<evidence type="ECO:0000313" key="16">
    <source>
        <dbReference type="Ensembl" id="ENSNMLP00000038436.1"/>
    </source>
</evidence>
<reference evidence="16" key="2">
    <citation type="submission" date="2025-09" db="UniProtKB">
        <authorList>
            <consortium name="Ensembl"/>
        </authorList>
    </citation>
    <scope>IDENTIFICATION</scope>
</reference>
<reference evidence="16" key="1">
    <citation type="submission" date="2025-08" db="UniProtKB">
        <authorList>
            <consortium name="Ensembl"/>
        </authorList>
    </citation>
    <scope>IDENTIFICATION</scope>
</reference>
<keyword evidence="3 11" id="KW-0813">Transport</keyword>
<keyword evidence="4 12" id="KW-0547">Nucleotide-binding</keyword>
<evidence type="ECO:0000259" key="15">
    <source>
        <dbReference type="Pfam" id="PF02874"/>
    </source>
</evidence>
<evidence type="ECO:0000259" key="13">
    <source>
        <dbReference type="Pfam" id="PF00006"/>
    </source>
</evidence>
<dbReference type="GO" id="GO:0045259">
    <property type="term" value="C:proton-transporting ATP synthase complex"/>
    <property type="evidence" value="ECO:0007669"/>
    <property type="project" value="UniProtKB-KW"/>
</dbReference>
<dbReference type="CDD" id="cd18116">
    <property type="entry name" value="ATP-synt_F1_alpha_N"/>
    <property type="match status" value="1"/>
</dbReference>
<dbReference type="GO" id="GO:0046933">
    <property type="term" value="F:proton-transporting ATP synthase activity, rotational mechanism"/>
    <property type="evidence" value="ECO:0007669"/>
    <property type="project" value="InterPro"/>
</dbReference>
<dbReference type="Pfam" id="PF00006">
    <property type="entry name" value="ATP-synt_ab"/>
    <property type="match status" value="1"/>
</dbReference>
<keyword evidence="10 12" id="KW-0066">ATP synthesis</keyword>
<dbReference type="SUPFAM" id="SSF52540">
    <property type="entry name" value="P-loop containing nucleoside triphosphate hydrolases"/>
    <property type="match status" value="1"/>
</dbReference>
<dbReference type="NCBIfam" id="NF009884">
    <property type="entry name" value="PRK13343.1"/>
    <property type="match status" value="1"/>
</dbReference>
<dbReference type="InterPro" id="IPR023366">
    <property type="entry name" value="ATP_synth_asu-like_sf"/>
</dbReference>
<dbReference type="InterPro" id="IPR004100">
    <property type="entry name" value="ATPase_F1/V1/A1_a/bsu_N"/>
</dbReference>
<dbReference type="InterPro" id="IPR038376">
    <property type="entry name" value="ATP_synth_asu_C_sf"/>
</dbReference>
<comment type="subcellular location">
    <subcellularLocation>
        <location evidence="1">Mitochondrion inner membrane</location>
        <topology evidence="1">Peripheral membrane protein</topology>
        <orientation evidence="1">Matrix side</orientation>
    </subcellularLocation>
</comment>
<dbReference type="Gene3D" id="3.40.50.300">
    <property type="entry name" value="P-loop containing nucleotide triphosphate hydrolases"/>
    <property type="match status" value="1"/>
</dbReference>
<dbReference type="FunFam" id="1.20.150.20:FF:000001">
    <property type="entry name" value="ATP synthase subunit alpha"/>
    <property type="match status" value="1"/>
</dbReference>
<protein>
    <recommendedName>
        <fullName evidence="12">ATP synthase subunit alpha</fullName>
    </recommendedName>
</protein>
<dbReference type="GO" id="GO:0005524">
    <property type="term" value="F:ATP binding"/>
    <property type="evidence" value="ECO:0007669"/>
    <property type="project" value="UniProtKB-KW"/>
</dbReference>
<dbReference type="HAMAP" id="MF_01346">
    <property type="entry name" value="ATP_synth_alpha_bact"/>
    <property type="match status" value="1"/>
</dbReference>
<keyword evidence="17" id="KW-1185">Reference proteome</keyword>
<comment type="function">
    <text evidence="12">Produces ATP from ADP in the presence of a proton gradient across the membrane.</text>
</comment>
<keyword evidence="5 11" id="KW-0375">Hydrogen ion transport</keyword>
<evidence type="ECO:0000256" key="9">
    <source>
        <dbReference type="ARBA" id="ARBA00023196"/>
    </source>
</evidence>
<dbReference type="GO" id="GO:0043531">
    <property type="term" value="F:ADP binding"/>
    <property type="evidence" value="ECO:0007669"/>
    <property type="project" value="TreeGrafter"/>
</dbReference>
<dbReference type="Gene3D" id="2.40.30.20">
    <property type="match status" value="1"/>
</dbReference>
<dbReference type="FunFam" id="2.40.30.20:FF:000001">
    <property type="entry name" value="ATP synthase subunit alpha"/>
    <property type="match status" value="1"/>
</dbReference>
<accession>A0A8C6UKS6</accession>
<dbReference type="NCBIfam" id="TIGR00962">
    <property type="entry name" value="atpA"/>
    <property type="match status" value="1"/>
</dbReference>
<dbReference type="FunFam" id="3.40.50.300:FF:002432">
    <property type="entry name" value="ATP synthase subunit alpha, mitochondrial"/>
    <property type="match status" value="1"/>
</dbReference>
<organism evidence="16 17">
    <name type="scientific">Neogobius melanostomus</name>
    <name type="common">round goby</name>
    <dbReference type="NCBI Taxonomy" id="47308"/>
    <lineage>
        <taxon>Eukaryota</taxon>
        <taxon>Metazoa</taxon>
        <taxon>Chordata</taxon>
        <taxon>Craniata</taxon>
        <taxon>Vertebrata</taxon>
        <taxon>Euteleostomi</taxon>
        <taxon>Actinopterygii</taxon>
        <taxon>Neopterygii</taxon>
        <taxon>Teleostei</taxon>
        <taxon>Neoteleostei</taxon>
        <taxon>Acanthomorphata</taxon>
        <taxon>Gobiaria</taxon>
        <taxon>Gobiiformes</taxon>
        <taxon>Gobioidei</taxon>
        <taxon>Gobiidae</taxon>
        <taxon>Benthophilinae</taxon>
        <taxon>Neogobiini</taxon>
        <taxon>Neogobius</taxon>
    </lineage>
</organism>
<evidence type="ECO:0000256" key="7">
    <source>
        <dbReference type="ARBA" id="ARBA00023065"/>
    </source>
</evidence>
<dbReference type="PIRSF" id="PIRSF039088">
    <property type="entry name" value="F_ATPase_subunit_alpha"/>
    <property type="match status" value="1"/>
</dbReference>
<comment type="similarity">
    <text evidence="2 11">Belongs to the ATPase alpha/beta chains family.</text>
</comment>
<feature type="domain" description="ATP synthase alpha subunit C-terminal" evidence="14">
    <location>
        <begin position="421"/>
        <end position="545"/>
    </location>
</feature>
<evidence type="ECO:0000256" key="8">
    <source>
        <dbReference type="ARBA" id="ARBA00023136"/>
    </source>
</evidence>
<keyword evidence="6 12" id="KW-0067">ATP-binding</keyword>
<dbReference type="SUPFAM" id="SSF50615">
    <property type="entry name" value="N-terminal domain of alpha and beta subunits of F1 ATP synthase"/>
    <property type="match status" value="1"/>
</dbReference>
<dbReference type="InterPro" id="IPR036121">
    <property type="entry name" value="ATPase_F1/V1/A1_a/bsu_N_sf"/>
</dbReference>
<feature type="domain" description="ATPase F1/V1/A1 complex alpha/beta subunit nucleotide-binding" evidence="13">
    <location>
        <begin position="191"/>
        <end position="414"/>
    </location>
</feature>
<evidence type="ECO:0000256" key="12">
    <source>
        <dbReference type="RuleBase" id="RU003551"/>
    </source>
</evidence>
<dbReference type="InterPro" id="IPR033732">
    <property type="entry name" value="ATP_synth_F1_a_nt-bd_dom"/>
</dbReference>
<proteinExistence type="inferred from homology"/>
<dbReference type="InterPro" id="IPR027417">
    <property type="entry name" value="P-loop_NTPase"/>
</dbReference>
<dbReference type="SUPFAM" id="SSF47917">
    <property type="entry name" value="C-terminal domain of alpha and beta subunits of F1 ATP synthase"/>
    <property type="match status" value="1"/>
</dbReference>
<dbReference type="PROSITE" id="PS00152">
    <property type="entry name" value="ATPASE_ALPHA_BETA"/>
    <property type="match status" value="1"/>
</dbReference>
<dbReference type="InterPro" id="IPR000194">
    <property type="entry name" value="ATPase_F1/V1/A1_a/bsu_nucl-bd"/>
</dbReference>
<dbReference type="CDD" id="cd01132">
    <property type="entry name" value="F1-ATPase_alpha_CD"/>
    <property type="match status" value="1"/>
</dbReference>
<name>A0A8C6UKS6_9GOBI</name>
<evidence type="ECO:0000259" key="14">
    <source>
        <dbReference type="Pfam" id="PF00306"/>
    </source>
</evidence>
<evidence type="ECO:0000256" key="1">
    <source>
        <dbReference type="ARBA" id="ARBA00004443"/>
    </source>
</evidence>
<evidence type="ECO:0000256" key="4">
    <source>
        <dbReference type="ARBA" id="ARBA00022741"/>
    </source>
</evidence>
<evidence type="ECO:0000256" key="5">
    <source>
        <dbReference type="ARBA" id="ARBA00022781"/>
    </source>
</evidence>
<evidence type="ECO:0000256" key="3">
    <source>
        <dbReference type="ARBA" id="ARBA00022448"/>
    </source>
</evidence>
<dbReference type="PANTHER" id="PTHR48082">
    <property type="entry name" value="ATP SYNTHASE SUBUNIT ALPHA, MITOCHONDRIAL"/>
    <property type="match status" value="1"/>
</dbReference>
<evidence type="ECO:0000256" key="11">
    <source>
        <dbReference type="RuleBase" id="RU000339"/>
    </source>
</evidence>
<keyword evidence="7 11" id="KW-0406">Ion transport</keyword>
<dbReference type="AlphaFoldDB" id="A0A8C6UKS6"/>
<dbReference type="Gene3D" id="1.20.150.20">
    <property type="entry name" value="ATP synthase alpha/beta chain, C-terminal domain"/>
    <property type="match status" value="1"/>
</dbReference>
<evidence type="ECO:0000256" key="6">
    <source>
        <dbReference type="ARBA" id="ARBA00022840"/>
    </source>
</evidence>
<dbReference type="Ensembl" id="ENSNMLT00000042789.1">
    <property type="protein sequence ID" value="ENSNMLP00000038436.1"/>
    <property type="gene ID" value="ENSNMLG00000023722.1"/>
</dbReference>
<dbReference type="Proteomes" id="UP000694523">
    <property type="component" value="Unplaced"/>
</dbReference>
<dbReference type="InterPro" id="IPR005294">
    <property type="entry name" value="ATP_synth_F1_asu"/>
</dbReference>
<evidence type="ECO:0000256" key="2">
    <source>
        <dbReference type="ARBA" id="ARBA00008936"/>
    </source>
</evidence>
<dbReference type="GO" id="GO:0005743">
    <property type="term" value="C:mitochondrial inner membrane"/>
    <property type="evidence" value="ECO:0007669"/>
    <property type="project" value="UniProtKB-SubCell"/>
</dbReference>
<dbReference type="CDD" id="cd18113">
    <property type="entry name" value="ATP-synt_F1_alpha_C"/>
    <property type="match status" value="1"/>
</dbReference>
<evidence type="ECO:0000256" key="10">
    <source>
        <dbReference type="ARBA" id="ARBA00023310"/>
    </source>
</evidence>
<keyword evidence="9 12" id="KW-0139">CF(1)</keyword>
<dbReference type="InterPro" id="IPR020003">
    <property type="entry name" value="ATPase_a/bsu_AS"/>
</dbReference>
<feature type="domain" description="ATPase F1/V1/A1 complex alpha/beta subunit N-terminal" evidence="15">
    <location>
        <begin position="68"/>
        <end position="134"/>
    </location>
</feature>
<dbReference type="InterPro" id="IPR000793">
    <property type="entry name" value="ATP_synth_asu_C"/>
</dbReference>
<dbReference type="PANTHER" id="PTHR48082:SF2">
    <property type="entry name" value="ATP SYNTHASE SUBUNIT ALPHA, MITOCHONDRIAL"/>
    <property type="match status" value="1"/>
</dbReference>